<proteinExistence type="inferred from homology"/>
<evidence type="ECO:0000313" key="5">
    <source>
        <dbReference type="EMBL" id="MDQ0270659.1"/>
    </source>
</evidence>
<evidence type="ECO:0000313" key="6">
    <source>
        <dbReference type="Proteomes" id="UP001238088"/>
    </source>
</evidence>
<sequence>MKCNEEIIHYMHEYLDEEISAEHESELRTHIQKCETCAEHFHELKKAIALVQSTSHFQAPSNFTANVMAMLPKEKKKVGMQRWFRHHPMLTAASLFIVLMAGSLFSSWNQDQQLSVSKQPNLVVDNDTVIVPKGEVVKGDVTVKNGNLKIDGEVEGNVTVINGEINGENYLASAGQVTGDIEEINAMFEWLWYHIKTTAKGVVSVFDQDTQEDNK</sequence>
<dbReference type="Gene3D" id="1.10.10.1320">
    <property type="entry name" value="Anti-sigma factor, zinc-finger domain"/>
    <property type="match status" value="1"/>
</dbReference>
<dbReference type="InterPro" id="IPR041916">
    <property type="entry name" value="Anti_sigma_zinc_sf"/>
</dbReference>
<dbReference type="Proteomes" id="UP001238088">
    <property type="component" value="Unassembled WGS sequence"/>
</dbReference>
<name>A0ABU0AHC1_9BACI</name>
<dbReference type="EMBL" id="JAUSUB010000009">
    <property type="protein sequence ID" value="MDQ0270659.1"/>
    <property type="molecule type" value="Genomic_DNA"/>
</dbReference>
<evidence type="ECO:0000256" key="1">
    <source>
        <dbReference type="ARBA" id="ARBA00024353"/>
    </source>
</evidence>
<feature type="domain" description="Putative zinc-finger" evidence="4">
    <location>
        <begin position="5"/>
        <end position="38"/>
    </location>
</feature>
<feature type="transmembrane region" description="Helical" evidence="3">
    <location>
        <begin position="89"/>
        <end position="108"/>
    </location>
</feature>
<comment type="similarity">
    <text evidence="1">Belongs to the zinc-associated anti-sigma factor (ZAS) superfamily. Anti-sigma-W factor family.</text>
</comment>
<dbReference type="RefSeq" id="WP_307475249.1">
    <property type="nucleotide sequence ID" value="NZ_JAUSUB010000009.1"/>
</dbReference>
<comment type="caution">
    <text evidence="5">The sequence shown here is derived from an EMBL/GenBank/DDBJ whole genome shotgun (WGS) entry which is preliminary data.</text>
</comment>
<dbReference type="InterPro" id="IPR027383">
    <property type="entry name" value="Znf_put"/>
</dbReference>
<protein>
    <recommendedName>
        <fullName evidence="2">Anti-sigma-W factor RsiW</fullName>
    </recommendedName>
</protein>
<keyword evidence="6" id="KW-1185">Reference proteome</keyword>
<evidence type="ECO:0000256" key="3">
    <source>
        <dbReference type="SAM" id="Phobius"/>
    </source>
</evidence>
<evidence type="ECO:0000256" key="2">
    <source>
        <dbReference type="ARBA" id="ARBA00024438"/>
    </source>
</evidence>
<organism evidence="5 6">
    <name type="scientific">Cytobacillus purgationiresistens</name>
    <dbReference type="NCBI Taxonomy" id="863449"/>
    <lineage>
        <taxon>Bacteria</taxon>
        <taxon>Bacillati</taxon>
        <taxon>Bacillota</taxon>
        <taxon>Bacilli</taxon>
        <taxon>Bacillales</taxon>
        <taxon>Bacillaceae</taxon>
        <taxon>Cytobacillus</taxon>
    </lineage>
</organism>
<dbReference type="Pfam" id="PF13490">
    <property type="entry name" value="zf-HC2"/>
    <property type="match status" value="1"/>
</dbReference>
<keyword evidence="3" id="KW-0812">Transmembrane</keyword>
<keyword evidence="3" id="KW-0472">Membrane</keyword>
<evidence type="ECO:0000259" key="4">
    <source>
        <dbReference type="Pfam" id="PF13490"/>
    </source>
</evidence>
<gene>
    <name evidence="5" type="ORF">J2S17_002534</name>
</gene>
<accession>A0ABU0AHC1</accession>
<reference evidence="5 6" key="1">
    <citation type="submission" date="2023-07" db="EMBL/GenBank/DDBJ databases">
        <title>Genomic Encyclopedia of Type Strains, Phase IV (KMG-IV): sequencing the most valuable type-strain genomes for metagenomic binning, comparative biology and taxonomic classification.</title>
        <authorList>
            <person name="Goeker M."/>
        </authorList>
    </citation>
    <scope>NUCLEOTIDE SEQUENCE [LARGE SCALE GENOMIC DNA]</scope>
    <source>
        <strain evidence="5 6">DSM 23494</strain>
    </source>
</reference>
<keyword evidence="3" id="KW-1133">Transmembrane helix</keyword>